<dbReference type="GO" id="GO:0006606">
    <property type="term" value="P:protein import into nucleus"/>
    <property type="evidence" value="ECO:0007669"/>
    <property type="project" value="TreeGrafter"/>
</dbReference>
<evidence type="ECO:0000256" key="2">
    <source>
        <dbReference type="ARBA" id="ARBA00022448"/>
    </source>
</evidence>
<keyword evidence="4" id="KW-0812">Transmembrane</keyword>
<dbReference type="PANTHER" id="PTHR15837:SF0">
    <property type="entry name" value="RAN GUANINE NUCLEOTIDE RELEASE FACTOR"/>
    <property type="match status" value="1"/>
</dbReference>
<keyword evidence="6" id="KW-1185">Reference proteome</keyword>
<dbReference type="Pfam" id="PF04603">
    <property type="entry name" value="Mog1"/>
    <property type="match status" value="1"/>
</dbReference>
<keyword evidence="3" id="KW-0653">Protein transport</keyword>
<comment type="similarity">
    <text evidence="1">Belongs to the MOG1 family.</text>
</comment>
<gene>
    <name evidence="5" type="ORF">A2U01_0015829</name>
</gene>
<sequence>MESFVFCQYTCNGLIILCVMCLWQLNGLIILEWFLLPTIASAKMSQDIFHQSPLFGGKLSTVFPNRFQDVSNIPEVPDHQEVFADPSRDESLIVELLEFKPDIAHNGSAT</sequence>
<accession>A0A392N5K6</accession>
<keyword evidence="2" id="KW-0813">Transport</keyword>
<evidence type="ECO:0000256" key="1">
    <source>
        <dbReference type="ARBA" id="ARBA00010307"/>
    </source>
</evidence>
<proteinExistence type="inferred from homology"/>
<feature type="non-terminal residue" evidence="5">
    <location>
        <position position="110"/>
    </location>
</feature>
<dbReference type="AlphaFoldDB" id="A0A392N5K6"/>
<evidence type="ECO:0000256" key="4">
    <source>
        <dbReference type="SAM" id="Phobius"/>
    </source>
</evidence>
<dbReference type="PANTHER" id="PTHR15837">
    <property type="entry name" value="RAN GUANINE NUCLEOTIDE RELEASE FACTOR"/>
    <property type="match status" value="1"/>
</dbReference>
<dbReference type="Gene3D" id="3.40.1000.10">
    <property type="entry name" value="Mog1/PsbP, alpha/beta/alpha sandwich"/>
    <property type="match status" value="1"/>
</dbReference>
<name>A0A392N5K6_9FABA</name>
<evidence type="ECO:0000313" key="6">
    <source>
        <dbReference type="Proteomes" id="UP000265520"/>
    </source>
</evidence>
<comment type="caution">
    <text evidence="5">The sequence shown here is derived from an EMBL/GenBank/DDBJ whole genome shotgun (WGS) entry which is preliminary data.</text>
</comment>
<dbReference type="InterPro" id="IPR007681">
    <property type="entry name" value="Mog1"/>
</dbReference>
<dbReference type="EMBL" id="LXQA010028344">
    <property type="protein sequence ID" value="MCH94862.1"/>
    <property type="molecule type" value="Genomic_DNA"/>
</dbReference>
<dbReference type="GO" id="GO:0031267">
    <property type="term" value="F:small GTPase binding"/>
    <property type="evidence" value="ECO:0007669"/>
    <property type="project" value="TreeGrafter"/>
</dbReference>
<dbReference type="SUPFAM" id="SSF55724">
    <property type="entry name" value="Mog1p/PsbP-like"/>
    <property type="match status" value="1"/>
</dbReference>
<feature type="transmembrane region" description="Helical" evidence="4">
    <location>
        <begin position="12"/>
        <end position="36"/>
    </location>
</feature>
<keyword evidence="4" id="KW-0472">Membrane</keyword>
<evidence type="ECO:0000256" key="3">
    <source>
        <dbReference type="ARBA" id="ARBA00022927"/>
    </source>
</evidence>
<reference evidence="5 6" key="1">
    <citation type="journal article" date="2018" name="Front. Plant Sci.">
        <title>Red Clover (Trifolium pratense) and Zigzag Clover (T. medium) - A Picture of Genomic Similarities and Differences.</title>
        <authorList>
            <person name="Dluhosova J."/>
            <person name="Istvanek J."/>
            <person name="Nedelnik J."/>
            <person name="Repkova J."/>
        </authorList>
    </citation>
    <scope>NUCLEOTIDE SEQUENCE [LARGE SCALE GENOMIC DNA]</scope>
    <source>
        <strain evidence="6">cv. 10/8</strain>
        <tissue evidence="5">Leaf</tissue>
    </source>
</reference>
<dbReference type="GO" id="GO:0005085">
    <property type="term" value="F:guanyl-nucleotide exchange factor activity"/>
    <property type="evidence" value="ECO:0007669"/>
    <property type="project" value="TreeGrafter"/>
</dbReference>
<dbReference type="GO" id="GO:0005634">
    <property type="term" value="C:nucleus"/>
    <property type="evidence" value="ECO:0007669"/>
    <property type="project" value="TreeGrafter"/>
</dbReference>
<dbReference type="InterPro" id="IPR016123">
    <property type="entry name" value="Mog1/PsbP_a/b/a-sand"/>
</dbReference>
<evidence type="ECO:0000313" key="5">
    <source>
        <dbReference type="EMBL" id="MCH94862.1"/>
    </source>
</evidence>
<organism evidence="5 6">
    <name type="scientific">Trifolium medium</name>
    <dbReference type="NCBI Taxonomy" id="97028"/>
    <lineage>
        <taxon>Eukaryota</taxon>
        <taxon>Viridiplantae</taxon>
        <taxon>Streptophyta</taxon>
        <taxon>Embryophyta</taxon>
        <taxon>Tracheophyta</taxon>
        <taxon>Spermatophyta</taxon>
        <taxon>Magnoliopsida</taxon>
        <taxon>eudicotyledons</taxon>
        <taxon>Gunneridae</taxon>
        <taxon>Pentapetalae</taxon>
        <taxon>rosids</taxon>
        <taxon>fabids</taxon>
        <taxon>Fabales</taxon>
        <taxon>Fabaceae</taxon>
        <taxon>Papilionoideae</taxon>
        <taxon>50 kb inversion clade</taxon>
        <taxon>NPAAA clade</taxon>
        <taxon>Hologalegina</taxon>
        <taxon>IRL clade</taxon>
        <taxon>Trifolieae</taxon>
        <taxon>Trifolium</taxon>
    </lineage>
</organism>
<protein>
    <submittedName>
        <fullName evidence="5">Ran guanine nucleotide release factor-like protein</fullName>
    </submittedName>
</protein>
<keyword evidence="4" id="KW-1133">Transmembrane helix</keyword>
<dbReference type="Proteomes" id="UP000265520">
    <property type="component" value="Unassembled WGS sequence"/>
</dbReference>